<organism evidence="1 2">
    <name type="scientific">Ornithinimicrobium humiphilum</name>
    <dbReference type="NCBI Taxonomy" id="125288"/>
    <lineage>
        <taxon>Bacteria</taxon>
        <taxon>Bacillati</taxon>
        <taxon>Actinomycetota</taxon>
        <taxon>Actinomycetes</taxon>
        <taxon>Micrococcales</taxon>
        <taxon>Ornithinimicrobiaceae</taxon>
        <taxon>Ornithinimicrobium</taxon>
    </lineage>
</organism>
<comment type="caution">
    <text evidence="1">The sequence shown here is derived from an EMBL/GenBank/DDBJ whole genome shotgun (WGS) entry which is preliminary data.</text>
</comment>
<dbReference type="OrthoDB" id="9806005at2"/>
<dbReference type="PANTHER" id="PTHR41368:SF1">
    <property type="entry name" value="PROTEIN YGHO"/>
    <property type="match status" value="1"/>
</dbReference>
<dbReference type="SUPFAM" id="SSF55729">
    <property type="entry name" value="Acyl-CoA N-acyltransferases (Nat)"/>
    <property type="match status" value="1"/>
</dbReference>
<reference evidence="1 2" key="1">
    <citation type="submission" date="2019-06" db="EMBL/GenBank/DDBJ databases">
        <title>Sequencing the genomes of 1000 actinobacteria strains.</title>
        <authorList>
            <person name="Klenk H.-P."/>
        </authorList>
    </citation>
    <scope>NUCLEOTIDE SEQUENCE [LARGE SCALE GENOMIC DNA]</scope>
    <source>
        <strain evidence="1 2">DSM 12362</strain>
    </source>
</reference>
<gene>
    <name evidence="1" type="ORF">FB476_1024</name>
</gene>
<evidence type="ECO:0000313" key="1">
    <source>
        <dbReference type="EMBL" id="TQM96160.1"/>
    </source>
</evidence>
<proteinExistence type="predicted"/>
<dbReference type="PANTHER" id="PTHR41368">
    <property type="entry name" value="PROTEIN YGHO"/>
    <property type="match status" value="1"/>
</dbReference>
<dbReference type="InterPro" id="IPR039968">
    <property type="entry name" value="BcerS-like"/>
</dbReference>
<dbReference type="EMBL" id="VFPU01000001">
    <property type="protein sequence ID" value="TQM96160.1"/>
    <property type="molecule type" value="Genomic_DNA"/>
</dbReference>
<dbReference type="Proteomes" id="UP000315133">
    <property type="component" value="Unassembled WGS sequence"/>
</dbReference>
<protein>
    <recommendedName>
        <fullName evidence="3">N-acetyltransferase domain-containing protein</fullName>
    </recommendedName>
</protein>
<dbReference type="RefSeq" id="WP_141817820.1">
    <property type="nucleotide sequence ID" value="NZ_VFPU01000001.1"/>
</dbReference>
<evidence type="ECO:0008006" key="3">
    <source>
        <dbReference type="Google" id="ProtNLM"/>
    </source>
</evidence>
<dbReference type="Gene3D" id="3.40.630.30">
    <property type="match status" value="1"/>
</dbReference>
<accession>A0A543KM64</accession>
<evidence type="ECO:0000313" key="2">
    <source>
        <dbReference type="Proteomes" id="UP000315133"/>
    </source>
</evidence>
<dbReference type="AlphaFoldDB" id="A0A543KM64"/>
<sequence>MTATVTPVRSRADLREFVRLPLRLHPRSHHVPLWESTIRGWHRGVGPHTRFGDVRLVLARDAEGMVVGRATLHTDRRMDDKLGAPTLLLGAVEVHDADALRAIVRHAEVEAARTGRSSLFGPCSLLPNQTGGVITSGFDQRGFLDSPWNPDWVPAAWEGAGFEPVLPAATWICEDLGALDPDEVFPRGELAPDLQLRHGDRRHLDEQLPLLRTMLNASFAELPYFTQIEADELEAATDGLAHLLDESLLLFVTRGDDPLAFVLTVPDLSEFVMSTGGRLTLLDQVRLLATRGRYRREAILIIKGTVPSARGLGLMSVLSRELLRNLRAGGYERLRVTFVGEENTASAAQFAAMGGRPLHGVTFYRMDLA</sequence>
<keyword evidence="2" id="KW-1185">Reference proteome</keyword>
<name>A0A543KM64_9MICO</name>
<dbReference type="InterPro" id="IPR016181">
    <property type="entry name" value="Acyl_CoA_acyltransferase"/>
</dbReference>